<proteinExistence type="predicted"/>
<dbReference type="Proteomes" id="UP000825933">
    <property type="component" value="Unassembled WGS sequence"/>
</dbReference>
<feature type="transmembrane region" description="Helical" evidence="1">
    <location>
        <begin position="29"/>
        <end position="51"/>
    </location>
</feature>
<dbReference type="PANTHER" id="PTHR35337:SF1">
    <property type="entry name" value="SLR1478 PROTEIN"/>
    <property type="match status" value="1"/>
</dbReference>
<dbReference type="RefSeq" id="WP_223790999.1">
    <property type="nucleotide sequence ID" value="NZ_JAIOUQ010000004.1"/>
</dbReference>
<keyword evidence="1" id="KW-0812">Transmembrane</keyword>
<accession>A0A8T5V0Z2</accession>
<dbReference type="InterPro" id="IPR002798">
    <property type="entry name" value="SpoIIM-like"/>
</dbReference>
<organism evidence="2 3">
    <name type="scientific">Methanobacterium spitsbergense</name>
    <dbReference type="NCBI Taxonomy" id="2874285"/>
    <lineage>
        <taxon>Archaea</taxon>
        <taxon>Methanobacteriati</taxon>
        <taxon>Methanobacteriota</taxon>
        <taxon>Methanomada group</taxon>
        <taxon>Methanobacteria</taxon>
        <taxon>Methanobacteriales</taxon>
        <taxon>Methanobacteriaceae</taxon>
        <taxon>Methanobacterium</taxon>
    </lineage>
</organism>
<name>A0A8T5V0Z2_9EURY</name>
<gene>
    <name evidence="2" type="ORF">K8N75_04855</name>
</gene>
<comment type="caution">
    <text evidence="2">The sequence shown here is derived from an EMBL/GenBank/DDBJ whole genome shotgun (WGS) entry which is preliminary data.</text>
</comment>
<evidence type="ECO:0000256" key="1">
    <source>
        <dbReference type="SAM" id="Phobius"/>
    </source>
</evidence>
<feature type="transmembrane region" description="Helical" evidence="1">
    <location>
        <begin position="90"/>
        <end position="112"/>
    </location>
</feature>
<feature type="transmembrane region" description="Helical" evidence="1">
    <location>
        <begin position="124"/>
        <end position="142"/>
    </location>
</feature>
<keyword evidence="3" id="KW-1185">Reference proteome</keyword>
<dbReference type="Pfam" id="PF01944">
    <property type="entry name" value="SpoIIM"/>
    <property type="match status" value="1"/>
</dbReference>
<evidence type="ECO:0000313" key="2">
    <source>
        <dbReference type="EMBL" id="MBZ2165365.1"/>
    </source>
</evidence>
<sequence length="224" mass="24709">MSKIAFLNRFYNGEFNYLCINFYKRNKKFLLLSAAIYFLALFIGLIIGYFIPGLIENFLNSVVKSDKQFVIKNGINTFSIFLHNLTYGVFFPYTAGVTGIITAGILILNGFLYGSFLGFLSSNIGGILSPLGVSNPVAFLIYTIPHGIFETSGIIVAGAGGFKLTNLVINILIDKKTKNEWYNEFKDSLILVVIAIILILIAAIIEANITLPLGNYITHLSLAK</sequence>
<reference evidence="3" key="1">
    <citation type="journal article" date="2022" name="Microbiol. Resour. Announc.">
        <title>Draft Genome Sequence of a Methanogenic Archaeon from West Spitsbergen Permafrost.</title>
        <authorList>
            <person name="Trubitsyn V."/>
            <person name="Rivkina E."/>
            <person name="Shcherbakova V."/>
        </authorList>
    </citation>
    <scope>NUCLEOTIDE SEQUENCE [LARGE SCALE GENOMIC DNA]</scope>
    <source>
        <strain evidence="3">VT</strain>
    </source>
</reference>
<keyword evidence="1" id="KW-0472">Membrane</keyword>
<keyword evidence="1" id="KW-1133">Transmembrane helix</keyword>
<protein>
    <submittedName>
        <fullName evidence="2">Stage II sporulation protein M</fullName>
    </submittedName>
</protein>
<dbReference type="EMBL" id="JAIOUQ010000004">
    <property type="protein sequence ID" value="MBZ2165365.1"/>
    <property type="molecule type" value="Genomic_DNA"/>
</dbReference>
<feature type="transmembrane region" description="Helical" evidence="1">
    <location>
        <begin position="185"/>
        <end position="205"/>
    </location>
</feature>
<feature type="transmembrane region" description="Helical" evidence="1">
    <location>
        <begin position="154"/>
        <end position="173"/>
    </location>
</feature>
<evidence type="ECO:0000313" key="3">
    <source>
        <dbReference type="Proteomes" id="UP000825933"/>
    </source>
</evidence>
<dbReference type="PANTHER" id="PTHR35337">
    <property type="entry name" value="SLR1478 PROTEIN"/>
    <property type="match status" value="1"/>
</dbReference>
<dbReference type="AlphaFoldDB" id="A0A8T5V0Z2"/>